<reference evidence="5" key="1">
    <citation type="submission" date="2018-11" db="EMBL/GenBank/DDBJ databases">
        <authorList>
            <consortium name="Pathogen Informatics"/>
        </authorList>
    </citation>
    <scope>NUCLEOTIDE SEQUENCE [LARGE SCALE GENOMIC DNA]</scope>
</reference>
<dbReference type="PANTHER" id="PTHR43220">
    <property type="match status" value="1"/>
</dbReference>
<evidence type="ECO:0000256" key="1">
    <source>
        <dbReference type="ARBA" id="ARBA00004141"/>
    </source>
</evidence>
<dbReference type="AlphaFoldDB" id="A0A3P8EM56"/>
<sequence length="90" mass="10047">MVCVLNAVGASGCYMLSSVCMRPIVDRCLSQRLLVLRRKVRSEEQQLFMFLLGARILPFCPHWLLNMCSPFVGISLPVHAATVLVGWLPS</sequence>
<evidence type="ECO:0000313" key="5">
    <source>
        <dbReference type="EMBL" id="VDP55610.1"/>
    </source>
</evidence>
<protein>
    <submittedName>
        <fullName evidence="5">Uncharacterized protein</fullName>
    </submittedName>
</protein>
<keyword evidence="3" id="KW-1133">Transmembrane helix</keyword>
<evidence type="ECO:0000256" key="4">
    <source>
        <dbReference type="ARBA" id="ARBA00023136"/>
    </source>
</evidence>
<accession>A0A3P8EM56</accession>
<keyword evidence="2" id="KW-0812">Transmembrane</keyword>
<keyword evidence="4" id="KW-0472">Membrane</keyword>
<organism evidence="5">
    <name type="scientific">Heligmosomoides polygyrus</name>
    <name type="common">Parasitic roundworm</name>
    <dbReference type="NCBI Taxonomy" id="6339"/>
    <lineage>
        <taxon>Eukaryota</taxon>
        <taxon>Metazoa</taxon>
        <taxon>Ecdysozoa</taxon>
        <taxon>Nematoda</taxon>
        <taxon>Chromadorea</taxon>
        <taxon>Rhabditida</taxon>
        <taxon>Rhabditina</taxon>
        <taxon>Rhabditomorpha</taxon>
        <taxon>Strongyloidea</taxon>
        <taxon>Heligmosomidae</taxon>
        <taxon>Heligmosomoides</taxon>
    </lineage>
</organism>
<dbReference type="OrthoDB" id="5844836at2759"/>
<dbReference type="InterPro" id="IPR045014">
    <property type="entry name" value="TM41A/B"/>
</dbReference>
<evidence type="ECO:0000256" key="3">
    <source>
        <dbReference type="ARBA" id="ARBA00022989"/>
    </source>
</evidence>
<proteinExistence type="predicted"/>
<name>A0A3P8EM56_HELPZ</name>
<comment type="subcellular location">
    <subcellularLocation>
        <location evidence="1">Membrane</location>
        <topology evidence="1">Multi-pass membrane protein</topology>
    </subcellularLocation>
</comment>
<dbReference type="PANTHER" id="PTHR43220:SF21">
    <property type="entry name" value="TRANSMEMBRANE PROTEIN 41A"/>
    <property type="match status" value="1"/>
</dbReference>
<dbReference type="GO" id="GO:0016020">
    <property type="term" value="C:membrane"/>
    <property type="evidence" value="ECO:0007669"/>
    <property type="project" value="UniProtKB-SubCell"/>
</dbReference>
<dbReference type="EMBL" id="UZAH01039169">
    <property type="protein sequence ID" value="VDP55610.1"/>
    <property type="molecule type" value="Genomic_DNA"/>
</dbReference>
<evidence type="ECO:0000256" key="2">
    <source>
        <dbReference type="ARBA" id="ARBA00022692"/>
    </source>
</evidence>
<gene>
    <name evidence="5" type="ORF">HPBE_LOCUS26085</name>
</gene>